<feature type="domain" description="DUF4301" evidence="1">
    <location>
        <begin position="5"/>
        <end position="515"/>
    </location>
</feature>
<proteinExistence type="predicted"/>
<evidence type="ECO:0000313" key="3">
    <source>
        <dbReference type="Proteomes" id="UP001500027"/>
    </source>
</evidence>
<comment type="caution">
    <text evidence="2">The sequence shown here is derived from an EMBL/GenBank/DDBJ whole genome shotgun (WGS) entry which is preliminary data.</text>
</comment>
<dbReference type="Proteomes" id="UP001500027">
    <property type="component" value="Unassembled WGS sequence"/>
</dbReference>
<gene>
    <name evidence="2" type="ORF">GCM10022257_12930</name>
</gene>
<sequence length="517" mass="59630">MNFTDNDIEQIQNHDLTLEQVREQIETIKRGMSFTNLTEAASIGNGILRFDSNEQNHYIQVFEDKRNSLSLIKFVPASGAATRMFKFLFKFLADFNVSRDTINGYINKNKGSGLAVFFAGLEKLPFFEEVVHKVHKVVPNFNELSYDEKRVEFIKTMLDKDRLNYSDFPKGLLPFHRYKYHIATAFEEHLYEASLYASSNKVANVHFTISPKHNKAFDKEFKYIEEDVEENTQAAFNISFSNQRKSTDTIALTLNNEPYRNSNGQLLFRASGHGALLDNLNGLDHDLIFIKNIDNVIVSKHHKELAKYKKILAGVLIEAQQDVFEFLHILDNEDVKDETCNLIAEFLRDRFNLIIIDKFQKFTVNQKIDYLKDKLNRPIRVGGIVKNEKEPGGGPFWVKDKDGNASIQVVEFAQIDFSSEDQKQIVRNATHFNPTDFVCGIKNYRGELFDLKEYVDVNANFVTNKSILDQEIKVLERPGLWNGSMAHWNSIFIEVPLMTFNPVKTVNDLLKSPHQFL</sequence>
<dbReference type="Pfam" id="PF14134">
    <property type="entry name" value="DUF4301"/>
    <property type="match status" value="1"/>
</dbReference>
<dbReference type="InterPro" id="IPR029044">
    <property type="entry name" value="Nucleotide-diphossugar_trans"/>
</dbReference>
<organism evidence="2 3">
    <name type="scientific">Hyunsoonleella aestuarii</name>
    <dbReference type="NCBI Taxonomy" id="912802"/>
    <lineage>
        <taxon>Bacteria</taxon>
        <taxon>Pseudomonadati</taxon>
        <taxon>Bacteroidota</taxon>
        <taxon>Flavobacteriia</taxon>
        <taxon>Flavobacteriales</taxon>
        <taxon>Flavobacteriaceae</taxon>
    </lineage>
</organism>
<dbReference type="EMBL" id="BAABAV010000001">
    <property type="protein sequence ID" value="GAA4269192.1"/>
    <property type="molecule type" value="Genomic_DNA"/>
</dbReference>
<dbReference type="InterPro" id="IPR025393">
    <property type="entry name" value="DUF4301"/>
</dbReference>
<keyword evidence="3" id="KW-1185">Reference proteome</keyword>
<protein>
    <recommendedName>
        <fullName evidence="1">DUF4301 domain-containing protein</fullName>
    </recommendedName>
</protein>
<evidence type="ECO:0000259" key="1">
    <source>
        <dbReference type="Pfam" id="PF14134"/>
    </source>
</evidence>
<dbReference type="SUPFAM" id="SSF53448">
    <property type="entry name" value="Nucleotide-diphospho-sugar transferases"/>
    <property type="match status" value="1"/>
</dbReference>
<dbReference type="RefSeq" id="WP_139000904.1">
    <property type="nucleotide sequence ID" value="NZ_BAABAV010000001.1"/>
</dbReference>
<accession>A0ABP8EAC4</accession>
<reference evidence="3" key="1">
    <citation type="journal article" date="2019" name="Int. J. Syst. Evol. Microbiol.">
        <title>The Global Catalogue of Microorganisms (GCM) 10K type strain sequencing project: providing services to taxonomists for standard genome sequencing and annotation.</title>
        <authorList>
            <consortium name="The Broad Institute Genomics Platform"/>
            <consortium name="The Broad Institute Genome Sequencing Center for Infectious Disease"/>
            <person name="Wu L."/>
            <person name="Ma J."/>
        </authorList>
    </citation>
    <scope>NUCLEOTIDE SEQUENCE [LARGE SCALE GENOMIC DNA]</scope>
    <source>
        <strain evidence="3">JCM 17452</strain>
    </source>
</reference>
<name>A0ABP8EAC4_9FLAO</name>
<evidence type="ECO:0000313" key="2">
    <source>
        <dbReference type="EMBL" id="GAA4269192.1"/>
    </source>
</evidence>